<proteinExistence type="inferred from homology"/>
<evidence type="ECO:0000256" key="3">
    <source>
        <dbReference type="SAM" id="Phobius"/>
    </source>
</evidence>
<dbReference type="AlphaFoldDB" id="A0A165H442"/>
<evidence type="ECO:0000256" key="1">
    <source>
        <dbReference type="ARBA" id="ARBA00004141"/>
    </source>
</evidence>
<feature type="transmembrane region" description="Helical" evidence="3">
    <location>
        <begin position="116"/>
        <end position="135"/>
    </location>
</feature>
<feature type="domain" description="Major facilitator superfamily (MFS) profile" evidence="4">
    <location>
        <begin position="249"/>
        <end position="436"/>
    </location>
</feature>
<feature type="transmembrane region" description="Helical" evidence="3">
    <location>
        <begin position="315"/>
        <end position="333"/>
    </location>
</feature>
<evidence type="ECO:0000313" key="5">
    <source>
        <dbReference type="EMBL" id="KZV91425.1"/>
    </source>
</evidence>
<feature type="transmembrane region" description="Helical" evidence="3">
    <location>
        <begin position="141"/>
        <end position="165"/>
    </location>
</feature>
<dbReference type="SUPFAM" id="SSF103473">
    <property type="entry name" value="MFS general substrate transporter"/>
    <property type="match status" value="1"/>
</dbReference>
<feature type="transmembrane region" description="Helical" evidence="3">
    <location>
        <begin position="177"/>
        <end position="196"/>
    </location>
</feature>
<dbReference type="InParanoid" id="A0A165H442"/>
<dbReference type="PROSITE" id="PS50850">
    <property type="entry name" value="MFS"/>
    <property type="match status" value="1"/>
</dbReference>
<feature type="transmembrane region" description="Helical" evidence="3">
    <location>
        <begin position="408"/>
        <end position="427"/>
    </location>
</feature>
<accession>A0A165H442</accession>
<keyword evidence="3" id="KW-0812">Transmembrane</keyword>
<feature type="transmembrane region" description="Helical" evidence="3">
    <location>
        <begin position="49"/>
        <end position="69"/>
    </location>
</feature>
<dbReference type="PANTHER" id="PTHR11360">
    <property type="entry name" value="MONOCARBOXYLATE TRANSPORTER"/>
    <property type="match status" value="1"/>
</dbReference>
<evidence type="ECO:0000256" key="2">
    <source>
        <dbReference type="ARBA" id="ARBA00006727"/>
    </source>
</evidence>
<dbReference type="STRING" id="1314781.A0A165H442"/>
<evidence type="ECO:0000259" key="4">
    <source>
        <dbReference type="PROSITE" id="PS50850"/>
    </source>
</evidence>
<feature type="transmembrane region" description="Helical" evidence="3">
    <location>
        <begin position="285"/>
        <end position="308"/>
    </location>
</feature>
<keyword evidence="3" id="KW-1133">Transmembrane helix</keyword>
<dbReference type="EMBL" id="KV426028">
    <property type="protein sequence ID" value="KZV91425.1"/>
    <property type="molecule type" value="Genomic_DNA"/>
</dbReference>
<comment type="subcellular location">
    <subcellularLocation>
        <location evidence="1">Membrane</location>
        <topology evidence="1">Multi-pass membrane protein</topology>
    </subcellularLocation>
</comment>
<dbReference type="Gene3D" id="1.20.1250.20">
    <property type="entry name" value="MFS general substrate transporter like domains"/>
    <property type="match status" value="1"/>
</dbReference>
<dbReference type="Pfam" id="PF07690">
    <property type="entry name" value="MFS_1"/>
    <property type="match status" value="1"/>
</dbReference>
<dbReference type="InterPro" id="IPR036259">
    <property type="entry name" value="MFS_trans_sf"/>
</dbReference>
<reference evidence="5 6" key="1">
    <citation type="journal article" date="2016" name="Mol. Biol. Evol.">
        <title>Comparative Genomics of Early-Diverging Mushroom-Forming Fungi Provides Insights into the Origins of Lignocellulose Decay Capabilities.</title>
        <authorList>
            <person name="Nagy L.G."/>
            <person name="Riley R."/>
            <person name="Tritt A."/>
            <person name="Adam C."/>
            <person name="Daum C."/>
            <person name="Floudas D."/>
            <person name="Sun H."/>
            <person name="Yadav J.S."/>
            <person name="Pangilinan J."/>
            <person name="Larsson K.H."/>
            <person name="Matsuura K."/>
            <person name="Barry K."/>
            <person name="Labutti K."/>
            <person name="Kuo R."/>
            <person name="Ohm R.A."/>
            <person name="Bhattacharya S.S."/>
            <person name="Shirouzu T."/>
            <person name="Yoshinaga Y."/>
            <person name="Martin F.M."/>
            <person name="Grigoriev I.V."/>
            <person name="Hibbett D.S."/>
        </authorList>
    </citation>
    <scope>NUCLEOTIDE SEQUENCE [LARGE SCALE GENOMIC DNA]</scope>
    <source>
        <strain evidence="5 6">HHB12029</strain>
    </source>
</reference>
<feature type="transmembrane region" description="Helical" evidence="3">
    <location>
        <begin position="249"/>
        <end position="273"/>
    </location>
</feature>
<dbReference type="GO" id="GO:0022857">
    <property type="term" value="F:transmembrane transporter activity"/>
    <property type="evidence" value="ECO:0007669"/>
    <property type="project" value="InterPro"/>
</dbReference>
<sequence length="436" mass="46818">MSHSSSQLDIDLAERKGSLEEGAKSAEVVAVPTLEQDPSIPPPDGGSRAWLSLFGGVCLSFSTFGYIIAWGSFQAYYETVLLTSSSSSAIAWIGSLQYSLLFLPGLITGRVFDLGYFRQSLAASTVLYTLANFLTAECKKYWQFLLCQGLAFGIAGGWIYIPCVACISHWFVAKRPMAFGIISLGASLGGIVYPIMFRSLLPTLGFQWTVRTFSFMNFALFMIANFTMRPRLPPKGKAAVDFRSFVSPGFAVYVLSTFVGFLGMYTALTFVTLSAESIGIRNSLAFYLVAIVNATSAIGRVGGGVLAVRYGPINVMVLGTIPTALFTYLWPYMTTQASFIAVVSLYGLFSGPFIGLFAAPVPQMGAIQDTGLRTGTQMTIMALGALAGPPISGALIEHTHNFKATGIFAGTMILVAAGLMASSKVLLHKRLFSDKL</sequence>
<feature type="transmembrane region" description="Helical" evidence="3">
    <location>
        <begin position="380"/>
        <end position="396"/>
    </location>
</feature>
<gene>
    <name evidence="5" type="ORF">EXIGLDRAFT_676138</name>
</gene>
<feature type="transmembrane region" description="Helical" evidence="3">
    <location>
        <begin position="89"/>
        <end position="109"/>
    </location>
</feature>
<dbReference type="InterPro" id="IPR011701">
    <property type="entry name" value="MFS"/>
</dbReference>
<feature type="transmembrane region" description="Helical" evidence="3">
    <location>
        <begin position="339"/>
        <end position="359"/>
    </location>
</feature>
<evidence type="ECO:0000313" key="6">
    <source>
        <dbReference type="Proteomes" id="UP000077266"/>
    </source>
</evidence>
<dbReference type="GO" id="GO:0016020">
    <property type="term" value="C:membrane"/>
    <property type="evidence" value="ECO:0007669"/>
    <property type="project" value="UniProtKB-SubCell"/>
</dbReference>
<keyword evidence="3" id="KW-0472">Membrane</keyword>
<keyword evidence="6" id="KW-1185">Reference proteome</keyword>
<feature type="transmembrane region" description="Helical" evidence="3">
    <location>
        <begin position="208"/>
        <end position="228"/>
    </location>
</feature>
<comment type="similarity">
    <text evidence="2">Belongs to the major facilitator superfamily. Monocarboxylate porter (TC 2.A.1.13) family.</text>
</comment>
<dbReference type="PANTHER" id="PTHR11360:SF252">
    <property type="entry name" value="MAJOR FACILITATOR SUPERFAMILY (MFS) PROFILE DOMAIN-CONTAINING PROTEIN-RELATED"/>
    <property type="match status" value="1"/>
</dbReference>
<dbReference type="InterPro" id="IPR050327">
    <property type="entry name" value="Proton-linked_MCT"/>
</dbReference>
<name>A0A165H442_EXIGL</name>
<dbReference type="OrthoDB" id="6509908at2759"/>
<dbReference type="InterPro" id="IPR020846">
    <property type="entry name" value="MFS_dom"/>
</dbReference>
<organism evidence="5 6">
    <name type="scientific">Exidia glandulosa HHB12029</name>
    <dbReference type="NCBI Taxonomy" id="1314781"/>
    <lineage>
        <taxon>Eukaryota</taxon>
        <taxon>Fungi</taxon>
        <taxon>Dikarya</taxon>
        <taxon>Basidiomycota</taxon>
        <taxon>Agaricomycotina</taxon>
        <taxon>Agaricomycetes</taxon>
        <taxon>Auriculariales</taxon>
        <taxon>Exidiaceae</taxon>
        <taxon>Exidia</taxon>
    </lineage>
</organism>
<dbReference type="Proteomes" id="UP000077266">
    <property type="component" value="Unassembled WGS sequence"/>
</dbReference>
<protein>
    <submittedName>
        <fullName evidence="5">MFS general substrate transporter</fullName>
    </submittedName>
</protein>